<evidence type="ECO:0008006" key="4">
    <source>
        <dbReference type="Google" id="ProtNLM"/>
    </source>
</evidence>
<name>A0A4P9A2I7_9BACT</name>
<evidence type="ECO:0000313" key="3">
    <source>
        <dbReference type="Proteomes" id="UP000310639"/>
    </source>
</evidence>
<accession>A0A4P9A2I7</accession>
<keyword evidence="3" id="KW-1185">Reference proteome</keyword>
<dbReference type="OrthoDB" id="9768856at2"/>
<dbReference type="RefSeq" id="WP_138078486.1">
    <property type="nucleotide sequence ID" value="NZ_CP040004.1"/>
</dbReference>
<keyword evidence="1" id="KW-1133">Transmembrane helix</keyword>
<feature type="transmembrane region" description="Helical" evidence="1">
    <location>
        <begin position="496"/>
        <end position="512"/>
    </location>
</feature>
<dbReference type="AlphaFoldDB" id="A0A4P9A2I7"/>
<keyword evidence="1" id="KW-0812">Transmembrane</keyword>
<dbReference type="Gene3D" id="2.60.40.10">
    <property type="entry name" value="Immunoglobulins"/>
    <property type="match status" value="1"/>
</dbReference>
<protein>
    <recommendedName>
        <fullName evidence="4">DUF11 domain-containing protein</fullName>
    </recommendedName>
</protein>
<evidence type="ECO:0000256" key="1">
    <source>
        <dbReference type="SAM" id="Phobius"/>
    </source>
</evidence>
<proteinExistence type="predicted"/>
<organism evidence="2 3">
    <name type="scientific">Candidatus Nanosynbacter featherlites</name>
    <dbReference type="NCBI Taxonomy" id="2572088"/>
    <lineage>
        <taxon>Bacteria</taxon>
        <taxon>Candidatus Saccharimonadota</taxon>
        <taxon>Candidatus Saccharimonadia</taxon>
        <taxon>Candidatus Nanosynbacterales</taxon>
        <taxon>Candidatus Nanosynbacteraceae</taxon>
        <taxon>Candidatus Nanosynbacter</taxon>
    </lineage>
</organism>
<sequence>MFRKIVSHLPFSPSLINELGFYAKRLSKEEATRKLGLIFTVLALIVQSLVVFSPPESANAADPSDMVRGGVWSGSQMMNHYDANTNDIRSLFDTIGITRAELSNATRNLQTLHSRDGNYSWGMTPHFGSAQGEGSYSVKSAGSGMRNFYYRPHQLWGNFTYTAYVGHSAKFGWFAIMRNCGNLITKSIPPAPTCPPGQIGTYPNCSTPPAPIVTCNALEVKQSDTNKYQFTVNTSAANGAKIQKYVFNVYRGNSLVKTLESTSPNITYQEKTPGSYKVTVTLKTSLGDRTSAGCQKTFNVAEPERCPQNPTLLKNDPRCQPCAGNPTLWIEDKQCSASFIQQKNAINLTQSNMDATKTTAKAHDRITYHLKVTNKGFAPEKYTFTENLGDVLQYSSIFESGGGTLKEDANSNGGKTVLQWPEATIKPGETQERTFTIQMASKISSMSTGTSNPGSFDCRMDNTFGNTVSVKVDCPNEKKVVETVATQLPRTGAGENMLFAGLILSIVTFFYLRSRQLKKEVRIIRHTYNSVGTI</sequence>
<dbReference type="Proteomes" id="UP000310639">
    <property type="component" value="Chromosome"/>
</dbReference>
<dbReference type="EMBL" id="CP040004">
    <property type="protein sequence ID" value="QCT41981.1"/>
    <property type="molecule type" value="Genomic_DNA"/>
</dbReference>
<evidence type="ECO:0000313" key="2">
    <source>
        <dbReference type="EMBL" id="QCT41981.1"/>
    </source>
</evidence>
<dbReference type="KEGG" id="nft:FBF37_00610"/>
<keyword evidence="1" id="KW-0472">Membrane</keyword>
<dbReference type="InterPro" id="IPR013783">
    <property type="entry name" value="Ig-like_fold"/>
</dbReference>
<gene>
    <name evidence="2" type="ORF">FBF37_00610</name>
</gene>
<reference evidence="2 3" key="1">
    <citation type="submission" date="2019-04" db="EMBL/GenBank/DDBJ databases">
        <title>Saccharibacteria TM7 genomes.</title>
        <authorList>
            <person name="Bor B."/>
            <person name="He X."/>
            <person name="Chen T."/>
            <person name="Dewhirst F.E."/>
        </authorList>
    </citation>
    <scope>NUCLEOTIDE SEQUENCE [LARGE SCALE GENOMIC DNA]</scope>
    <source>
        <strain evidence="2 3">BB001</strain>
    </source>
</reference>